<gene>
    <name evidence="2" type="ORF">BJ984_001680</name>
</gene>
<dbReference type="PANTHER" id="PTHR42815:SF2">
    <property type="entry name" value="FAD-BINDING, PUTATIVE (AFU_ORTHOLOGUE AFUA_6G07600)-RELATED"/>
    <property type="match status" value="1"/>
</dbReference>
<sequence length="190" mass="20831">MAYPLVNPPVDSVEELEAVVGTAIPAIANKVRDRLDDHDRAWIAQSPLVFIGTSDAAGRLDVSPKGDPGSVALVLDDTTLVIAERPGNRRADGFRNILQNPRVGLLFVEPGRSETLRVAGRARIARDEPFFDRLVVRGHRPALALVVDVEEVFLHCAKAFARSRAWNAEHWAEHPLPAYAAATNLYRSTP</sequence>
<dbReference type="InterPro" id="IPR024029">
    <property type="entry name" value="Pyridox_Oxase_FMN-dep"/>
</dbReference>
<dbReference type="AlphaFoldDB" id="A0A852SNY0"/>
<dbReference type="NCBIfam" id="TIGR04025">
    <property type="entry name" value="PPOX_FMN_DR2398"/>
    <property type="match status" value="1"/>
</dbReference>
<dbReference type="PANTHER" id="PTHR42815">
    <property type="entry name" value="FAD-BINDING, PUTATIVE (AFU_ORTHOLOGUE AFUA_6G07600)-RELATED"/>
    <property type="match status" value="1"/>
</dbReference>
<dbReference type="Pfam" id="PF01243">
    <property type="entry name" value="PNPOx_N"/>
    <property type="match status" value="1"/>
</dbReference>
<organism evidence="2 3">
    <name type="scientific">Herbiconiux flava</name>
    <dbReference type="NCBI Taxonomy" id="881268"/>
    <lineage>
        <taxon>Bacteria</taxon>
        <taxon>Bacillati</taxon>
        <taxon>Actinomycetota</taxon>
        <taxon>Actinomycetes</taxon>
        <taxon>Micrococcales</taxon>
        <taxon>Microbacteriaceae</taxon>
        <taxon>Herbiconiux</taxon>
    </lineage>
</organism>
<evidence type="ECO:0000259" key="1">
    <source>
        <dbReference type="Pfam" id="PF01243"/>
    </source>
</evidence>
<keyword evidence="3" id="KW-1185">Reference proteome</keyword>
<dbReference type="EMBL" id="JACCBM010000001">
    <property type="protein sequence ID" value="NYD70522.1"/>
    <property type="molecule type" value="Genomic_DNA"/>
</dbReference>
<accession>A0A852SNY0</accession>
<dbReference type="Proteomes" id="UP000549913">
    <property type="component" value="Unassembled WGS sequence"/>
</dbReference>
<evidence type="ECO:0000313" key="3">
    <source>
        <dbReference type="Proteomes" id="UP000549913"/>
    </source>
</evidence>
<dbReference type="InterPro" id="IPR012349">
    <property type="entry name" value="Split_barrel_FMN-bd"/>
</dbReference>
<reference evidence="2 3" key="1">
    <citation type="submission" date="2020-07" db="EMBL/GenBank/DDBJ databases">
        <title>Sequencing the genomes of 1000 actinobacteria strains.</title>
        <authorList>
            <person name="Klenk H.-P."/>
        </authorList>
    </citation>
    <scope>NUCLEOTIDE SEQUENCE [LARGE SCALE GENOMIC DNA]</scope>
    <source>
        <strain evidence="2 3">DSM 26474</strain>
    </source>
</reference>
<dbReference type="Gene3D" id="2.30.110.10">
    <property type="entry name" value="Electron Transport, Fmn-binding Protein, Chain A"/>
    <property type="match status" value="1"/>
</dbReference>
<dbReference type="InterPro" id="IPR011576">
    <property type="entry name" value="Pyridox_Oxase_N"/>
</dbReference>
<dbReference type="RefSeq" id="WP_179547633.1">
    <property type="nucleotide sequence ID" value="NZ_BSEW01000001.1"/>
</dbReference>
<proteinExistence type="predicted"/>
<evidence type="ECO:0000313" key="2">
    <source>
        <dbReference type="EMBL" id="NYD70522.1"/>
    </source>
</evidence>
<comment type="caution">
    <text evidence="2">The sequence shown here is derived from an EMBL/GenBank/DDBJ whole genome shotgun (WGS) entry which is preliminary data.</text>
</comment>
<protein>
    <recommendedName>
        <fullName evidence="1">Pyridoxamine 5'-phosphate oxidase N-terminal domain-containing protein</fullName>
    </recommendedName>
</protein>
<name>A0A852SNY0_9MICO</name>
<dbReference type="SUPFAM" id="SSF50475">
    <property type="entry name" value="FMN-binding split barrel"/>
    <property type="match status" value="1"/>
</dbReference>
<feature type="domain" description="Pyridoxamine 5'-phosphate oxidase N-terminal" evidence="1">
    <location>
        <begin position="36"/>
        <end position="156"/>
    </location>
</feature>